<dbReference type="EMBL" id="BKAJ01000032">
    <property type="protein sequence ID" value="GEP54757.1"/>
    <property type="molecule type" value="Genomic_DNA"/>
</dbReference>
<evidence type="ECO:0000313" key="1">
    <source>
        <dbReference type="EMBL" id="GEP54757.1"/>
    </source>
</evidence>
<accession>A0A512N6Z3</accession>
<dbReference type="Gene3D" id="3.40.630.30">
    <property type="match status" value="1"/>
</dbReference>
<sequence length="105" mass="11983">MSCGPVRIRQATMDDYDALVALFDELDEFQRLARPDVFRRFDGPARTRRQIEEWLTGVGSTVLVAELDRIRGGRGRAMSAWPCTPSIEMRADFTNTPALHRRSID</sequence>
<dbReference type="InterPro" id="IPR016181">
    <property type="entry name" value="Acyl_CoA_acyltransferase"/>
</dbReference>
<dbReference type="SUPFAM" id="SSF55729">
    <property type="entry name" value="Acyl-CoA N-acyltransferases (Nat)"/>
    <property type="match status" value="1"/>
</dbReference>
<gene>
    <name evidence="1" type="ORF">RSO01_19230</name>
</gene>
<keyword evidence="2" id="KW-1185">Reference proteome</keyword>
<protein>
    <submittedName>
        <fullName evidence="1">Uncharacterized protein</fullName>
    </submittedName>
</protein>
<dbReference type="AlphaFoldDB" id="A0A512N6Z3"/>
<reference evidence="1 2" key="1">
    <citation type="submission" date="2019-07" db="EMBL/GenBank/DDBJ databases">
        <title>Whole genome shotgun sequence of Reyranella soli NBRC 108950.</title>
        <authorList>
            <person name="Hosoyama A."/>
            <person name="Uohara A."/>
            <person name="Ohji S."/>
            <person name="Ichikawa N."/>
        </authorList>
    </citation>
    <scope>NUCLEOTIDE SEQUENCE [LARGE SCALE GENOMIC DNA]</scope>
    <source>
        <strain evidence="1 2">NBRC 108950</strain>
    </source>
</reference>
<organism evidence="1 2">
    <name type="scientific">Reyranella soli</name>
    <dbReference type="NCBI Taxonomy" id="1230389"/>
    <lineage>
        <taxon>Bacteria</taxon>
        <taxon>Pseudomonadati</taxon>
        <taxon>Pseudomonadota</taxon>
        <taxon>Alphaproteobacteria</taxon>
        <taxon>Hyphomicrobiales</taxon>
        <taxon>Reyranellaceae</taxon>
        <taxon>Reyranella</taxon>
    </lineage>
</organism>
<name>A0A512N6Z3_9HYPH</name>
<dbReference type="Proteomes" id="UP000321058">
    <property type="component" value="Unassembled WGS sequence"/>
</dbReference>
<proteinExistence type="predicted"/>
<comment type="caution">
    <text evidence="1">The sequence shown here is derived from an EMBL/GenBank/DDBJ whole genome shotgun (WGS) entry which is preliminary data.</text>
</comment>
<evidence type="ECO:0000313" key="2">
    <source>
        <dbReference type="Proteomes" id="UP000321058"/>
    </source>
</evidence>